<evidence type="ECO:0000313" key="2">
    <source>
        <dbReference type="EMBL" id="KKM13747.1"/>
    </source>
</evidence>
<gene>
    <name evidence="2" type="ORF">LCGC14_1713090</name>
</gene>
<feature type="region of interest" description="Disordered" evidence="1">
    <location>
        <begin position="1"/>
        <end position="20"/>
    </location>
</feature>
<comment type="caution">
    <text evidence="2">The sequence shown here is derived from an EMBL/GenBank/DDBJ whole genome shotgun (WGS) entry which is preliminary data.</text>
</comment>
<organism evidence="2">
    <name type="scientific">marine sediment metagenome</name>
    <dbReference type="NCBI Taxonomy" id="412755"/>
    <lineage>
        <taxon>unclassified sequences</taxon>
        <taxon>metagenomes</taxon>
        <taxon>ecological metagenomes</taxon>
    </lineage>
</organism>
<reference evidence="2" key="1">
    <citation type="journal article" date="2015" name="Nature">
        <title>Complex archaea that bridge the gap between prokaryotes and eukaryotes.</title>
        <authorList>
            <person name="Spang A."/>
            <person name="Saw J.H."/>
            <person name="Jorgensen S.L."/>
            <person name="Zaremba-Niedzwiedzka K."/>
            <person name="Martijn J."/>
            <person name="Lind A.E."/>
            <person name="van Eijk R."/>
            <person name="Schleper C."/>
            <person name="Guy L."/>
            <person name="Ettema T.J."/>
        </authorList>
    </citation>
    <scope>NUCLEOTIDE SEQUENCE</scope>
</reference>
<protein>
    <submittedName>
        <fullName evidence="2">Uncharacterized protein</fullName>
    </submittedName>
</protein>
<dbReference type="Gene3D" id="3.30.160.350">
    <property type="match status" value="1"/>
</dbReference>
<accession>A0A0F9HF20</accession>
<name>A0A0F9HF20_9ZZZZ</name>
<evidence type="ECO:0000256" key="1">
    <source>
        <dbReference type="SAM" id="MobiDB-lite"/>
    </source>
</evidence>
<dbReference type="EMBL" id="LAZR01015309">
    <property type="protein sequence ID" value="KKM13747.1"/>
    <property type="molecule type" value="Genomic_DNA"/>
</dbReference>
<sequence>MSTQYKGYDLDPSTSKSAGSDDWMTAIHISKMSSDDYKTQAFYNKNAFATKEEADDYSINLGKQIIDGKHPTLKLNI</sequence>
<dbReference type="AlphaFoldDB" id="A0A0F9HF20"/>
<dbReference type="NCBIfam" id="NF046097">
    <property type="entry name" value="CV_2116_dom"/>
    <property type="match status" value="1"/>
</dbReference>
<proteinExistence type="predicted"/>